<name>A0A176WCZ8_MARPO</name>
<dbReference type="CDD" id="cd09272">
    <property type="entry name" value="RNase_HI_RT_Ty1"/>
    <property type="match status" value="1"/>
</dbReference>
<accession>A0A176WCZ8</accession>
<dbReference type="PANTHER" id="PTHR11439:SF483">
    <property type="entry name" value="PEPTIDE SYNTHASE GLIP-LIKE, PUTATIVE (AFU_ORTHOLOGUE AFUA_3G12920)-RELATED"/>
    <property type="match status" value="1"/>
</dbReference>
<dbReference type="PANTHER" id="PTHR11439">
    <property type="entry name" value="GAG-POL-RELATED RETROTRANSPOSON"/>
    <property type="match status" value="1"/>
</dbReference>
<dbReference type="EMBL" id="LVLJ01001235">
    <property type="protein sequence ID" value="OAE30804.1"/>
    <property type="molecule type" value="Genomic_DNA"/>
</dbReference>
<proteinExistence type="predicted"/>
<sequence length="257" mass="29117">MIVSRDVSFNEPGLLKEGENVEANKGKSLLTDIVVEEFDHSITYDPSHEEAPIHVEQVLEEQELKEQAIVDEHIATILDERDQMETFTRRSQLSSIALERFGVWSNSSILKDRDLDFEDEDGMALILEEDNAKSLFGYVDADYGQVLDKRRSTTGYVFTLGGGSISWRSTLQKCVAQLTTEAEYVTAAEAAKEAIWLDKLIMKMGLTQGMVNLHCDSQSALHLAANQVMDSRVKHIDIRRHCATMQVVHREHKRYDS</sequence>
<organism evidence="1 2">
    <name type="scientific">Marchantia polymorpha subsp. ruderalis</name>
    <dbReference type="NCBI Taxonomy" id="1480154"/>
    <lineage>
        <taxon>Eukaryota</taxon>
        <taxon>Viridiplantae</taxon>
        <taxon>Streptophyta</taxon>
        <taxon>Embryophyta</taxon>
        <taxon>Marchantiophyta</taxon>
        <taxon>Marchantiopsida</taxon>
        <taxon>Marchantiidae</taxon>
        <taxon>Marchantiales</taxon>
        <taxon>Marchantiaceae</taxon>
        <taxon>Marchantia</taxon>
    </lineage>
</organism>
<evidence type="ECO:0000313" key="1">
    <source>
        <dbReference type="EMBL" id="OAE30804.1"/>
    </source>
</evidence>
<comment type="caution">
    <text evidence="1">The sequence shown here is derived from an EMBL/GenBank/DDBJ whole genome shotgun (WGS) entry which is preliminary data.</text>
</comment>
<protein>
    <recommendedName>
        <fullName evidence="3">Reverse transcriptase Ty1/copia-type domain-containing protein</fullName>
    </recommendedName>
</protein>
<keyword evidence="2" id="KW-1185">Reference proteome</keyword>
<gene>
    <name evidence="1" type="ORF">AXG93_857s1050</name>
</gene>
<evidence type="ECO:0000313" key="2">
    <source>
        <dbReference type="Proteomes" id="UP000077202"/>
    </source>
</evidence>
<evidence type="ECO:0008006" key="3">
    <source>
        <dbReference type="Google" id="ProtNLM"/>
    </source>
</evidence>
<dbReference type="AlphaFoldDB" id="A0A176WCZ8"/>
<dbReference type="Proteomes" id="UP000077202">
    <property type="component" value="Unassembled WGS sequence"/>
</dbReference>
<reference evidence="1" key="1">
    <citation type="submission" date="2016-03" db="EMBL/GenBank/DDBJ databases">
        <title>Mechanisms controlling the formation of the plant cell surface in tip-growing cells are functionally conserved among land plants.</title>
        <authorList>
            <person name="Honkanen S."/>
            <person name="Jones V.A."/>
            <person name="Morieri G."/>
            <person name="Champion C."/>
            <person name="Hetherington A.J."/>
            <person name="Kelly S."/>
            <person name="Saint-Marcoux D."/>
            <person name="Proust H."/>
            <person name="Prescott H."/>
            <person name="Dolan L."/>
        </authorList>
    </citation>
    <scope>NUCLEOTIDE SEQUENCE [LARGE SCALE GENOMIC DNA]</scope>
    <source>
        <tissue evidence="1">Whole gametophyte</tissue>
    </source>
</reference>